<dbReference type="PANTHER" id="PTHR11558">
    <property type="entry name" value="SPERMIDINE/SPERMINE SYNTHASE"/>
    <property type="match status" value="1"/>
</dbReference>
<evidence type="ECO:0000313" key="2">
    <source>
        <dbReference type="EMBL" id="MFB9096626.1"/>
    </source>
</evidence>
<evidence type="ECO:0000313" key="3">
    <source>
        <dbReference type="Proteomes" id="UP001589607"/>
    </source>
</evidence>
<dbReference type="Proteomes" id="UP001589607">
    <property type="component" value="Unassembled WGS sequence"/>
</dbReference>
<organism evidence="2 3">
    <name type="scientific">Flavobacterium jumunjinense</name>
    <dbReference type="NCBI Taxonomy" id="998845"/>
    <lineage>
        <taxon>Bacteria</taxon>
        <taxon>Pseudomonadati</taxon>
        <taxon>Bacteroidota</taxon>
        <taxon>Flavobacteriia</taxon>
        <taxon>Flavobacteriales</taxon>
        <taxon>Flavobacteriaceae</taxon>
        <taxon>Flavobacterium</taxon>
    </lineage>
</organism>
<accession>A0ABV5GMN8</accession>
<dbReference type="SUPFAM" id="SSF53335">
    <property type="entry name" value="S-adenosyl-L-methionine-dependent methyltransferases"/>
    <property type="match status" value="1"/>
</dbReference>
<gene>
    <name evidence="2" type="ORF">ACFFVF_08880</name>
</gene>
<dbReference type="NCBIfam" id="NF037959">
    <property type="entry name" value="MFS_SpdSyn"/>
    <property type="match status" value="1"/>
</dbReference>
<reference evidence="2 3" key="1">
    <citation type="submission" date="2024-09" db="EMBL/GenBank/DDBJ databases">
        <authorList>
            <person name="Sun Q."/>
            <person name="Mori K."/>
        </authorList>
    </citation>
    <scope>NUCLEOTIDE SEQUENCE [LARGE SCALE GENOMIC DNA]</scope>
    <source>
        <strain evidence="2 3">CECT 7955</strain>
    </source>
</reference>
<dbReference type="InterPro" id="IPR001045">
    <property type="entry name" value="Spermi_synthase"/>
</dbReference>
<keyword evidence="3" id="KW-1185">Reference proteome</keyword>
<dbReference type="Gene3D" id="3.40.50.150">
    <property type="entry name" value="Vaccinia Virus protein VP39"/>
    <property type="match status" value="1"/>
</dbReference>
<dbReference type="EMBL" id="JBHMEY010000018">
    <property type="protein sequence ID" value="MFB9096626.1"/>
    <property type="molecule type" value="Genomic_DNA"/>
</dbReference>
<dbReference type="RefSeq" id="WP_236455829.1">
    <property type="nucleotide sequence ID" value="NZ_CBCSGE010000002.1"/>
</dbReference>
<keyword evidence="1" id="KW-0745">Spermidine biosynthesis</keyword>
<name>A0ABV5GMN8_9FLAO</name>
<dbReference type="Pfam" id="PF01564">
    <property type="entry name" value="Spermine_synth"/>
    <property type="match status" value="1"/>
</dbReference>
<dbReference type="CDD" id="cd02440">
    <property type="entry name" value="AdoMet_MTases"/>
    <property type="match status" value="1"/>
</dbReference>
<dbReference type="InterPro" id="IPR029063">
    <property type="entry name" value="SAM-dependent_MTases_sf"/>
</dbReference>
<protein>
    <submittedName>
        <fullName evidence="2">Spermidine synthase</fullName>
    </submittedName>
</protein>
<dbReference type="PANTHER" id="PTHR11558:SF11">
    <property type="entry name" value="SPERMIDINE SYNTHASE"/>
    <property type="match status" value="1"/>
</dbReference>
<evidence type="ECO:0000256" key="1">
    <source>
        <dbReference type="ARBA" id="ARBA00023066"/>
    </source>
</evidence>
<comment type="caution">
    <text evidence="2">The sequence shown here is derived from an EMBL/GenBank/DDBJ whole genome shotgun (WGS) entry which is preliminary data.</text>
</comment>
<proteinExistence type="predicted"/>
<sequence>MIKRLLSYLFPITIFEKKSSISENLEVTWNNGKLVLDSKNTNYSYGSLQKVLRKGLSYIGFDKISTMNEILVLGVAGGSVVKTLVDEIKCKAYIIGVEIDESVIEISNTYFGLDKIPNYKTVIADASQFVSETTRTYDLIIIDIFHDSKMPDFLFSQEFINAIKKIVTKNGFILFNTMLLDETNETRNVDFMKHFEKDIYICKTFSNVEYYNQLIIIEKNKID</sequence>